<dbReference type="InterPro" id="IPR001394">
    <property type="entry name" value="Peptidase_C19_UCH"/>
</dbReference>
<dbReference type="PROSITE" id="PS50235">
    <property type="entry name" value="USP_3"/>
    <property type="match status" value="1"/>
</dbReference>
<organism evidence="2 3">
    <name type="scientific">Cordylochernes scorpioides</name>
    <dbReference type="NCBI Taxonomy" id="51811"/>
    <lineage>
        <taxon>Eukaryota</taxon>
        <taxon>Metazoa</taxon>
        <taxon>Ecdysozoa</taxon>
        <taxon>Arthropoda</taxon>
        <taxon>Chelicerata</taxon>
        <taxon>Arachnida</taxon>
        <taxon>Pseudoscorpiones</taxon>
        <taxon>Cheliferoidea</taxon>
        <taxon>Chernetidae</taxon>
        <taxon>Cordylochernes</taxon>
    </lineage>
</organism>
<gene>
    <name evidence="2" type="ORF">LAZ67_5001138</name>
</gene>
<feature type="domain" description="USP" evidence="1">
    <location>
        <begin position="1"/>
        <end position="127"/>
    </location>
</feature>
<protein>
    <submittedName>
        <fullName evidence="2">USP2</fullName>
    </submittedName>
</protein>
<proteinExistence type="predicted"/>
<dbReference type="Proteomes" id="UP001235939">
    <property type="component" value="Chromosome 05"/>
</dbReference>
<evidence type="ECO:0000313" key="2">
    <source>
        <dbReference type="EMBL" id="UYV67532.1"/>
    </source>
</evidence>
<dbReference type="InterPro" id="IPR038765">
    <property type="entry name" value="Papain-like_cys_pep_sf"/>
</dbReference>
<name>A0ABY6KIA7_9ARAC</name>
<dbReference type="Gene3D" id="3.90.70.10">
    <property type="entry name" value="Cysteine proteinases"/>
    <property type="match status" value="1"/>
</dbReference>
<keyword evidence="3" id="KW-1185">Reference proteome</keyword>
<accession>A0ABY6KIA7</accession>
<sequence>MFGSRNSNSEHLPQRIKARRDINTNSINEGLILQEFGKLLNLLWNEERPFNPIAFHKQVGILKPKFSDYSQQDAMEHLQYLLQHLHQDFNRMEESTENIQTLDQSLDFWLTYCTCETTQIMNNFAGQ</sequence>
<dbReference type="EMBL" id="CP092867">
    <property type="protein sequence ID" value="UYV67532.1"/>
    <property type="molecule type" value="Genomic_DNA"/>
</dbReference>
<evidence type="ECO:0000259" key="1">
    <source>
        <dbReference type="PROSITE" id="PS50235"/>
    </source>
</evidence>
<dbReference type="InterPro" id="IPR028889">
    <property type="entry name" value="USP"/>
</dbReference>
<reference evidence="2 3" key="1">
    <citation type="submission" date="2022-01" db="EMBL/GenBank/DDBJ databases">
        <title>A chromosomal length assembly of Cordylochernes scorpioides.</title>
        <authorList>
            <person name="Zeh D."/>
            <person name="Zeh J."/>
        </authorList>
    </citation>
    <scope>NUCLEOTIDE SEQUENCE [LARGE SCALE GENOMIC DNA]</scope>
    <source>
        <strain evidence="2">IN4F17</strain>
        <tissue evidence="2">Whole Body</tissue>
    </source>
</reference>
<dbReference type="Pfam" id="PF00443">
    <property type="entry name" value="UCH"/>
    <property type="match status" value="1"/>
</dbReference>
<dbReference type="SUPFAM" id="SSF54001">
    <property type="entry name" value="Cysteine proteinases"/>
    <property type="match status" value="1"/>
</dbReference>
<evidence type="ECO:0000313" key="3">
    <source>
        <dbReference type="Proteomes" id="UP001235939"/>
    </source>
</evidence>